<dbReference type="SUPFAM" id="SSF56281">
    <property type="entry name" value="Metallo-hydrolase/oxidoreductase"/>
    <property type="match status" value="1"/>
</dbReference>
<dbReference type="CDD" id="cd16274">
    <property type="entry name" value="PQQB-like_MBL-fold"/>
    <property type="match status" value="1"/>
</dbReference>
<evidence type="ECO:0000256" key="1">
    <source>
        <dbReference type="ARBA" id="ARBA00004886"/>
    </source>
</evidence>
<evidence type="ECO:0000256" key="3">
    <source>
        <dbReference type="ARBA" id="ARBA00015084"/>
    </source>
</evidence>
<accession>A0A0U5L0V6</accession>
<dbReference type="InterPro" id="IPR011842">
    <property type="entry name" value="PQQ_synth_PqqB"/>
</dbReference>
<evidence type="ECO:0000313" key="10">
    <source>
        <dbReference type="Proteomes" id="UP000059419"/>
    </source>
</evidence>
<keyword evidence="4 7" id="KW-0813">Transport</keyword>
<sequence length="310" mass="33505">MLIKVLGSAAGGGFPQWNCNCHNCQGLRQGTLKSTARTQSSIAVSDNGKEWVLCNASPDISHQIAATPEMRTPDVLRGTAIGSIILTDSQIDHCAGLLNLREGCPHQVWCTPEVHADLTSGFPIFTMLSHWNGGLTHHPIAPLEPFTVAVCPALRFTALPILSNAPPYSPYRGNPLPGHNIALFIENIESGKSLLYAPGLGEPDDALLGWLHKADCLLIDGTLWQDNELANTGVGRNTGKDMGHLALAEEQGLVKLLSTLPAERKILIHINNTNPILDEDSAERHALTREGIEVSWDGMTINLQDNHHVS</sequence>
<comment type="pathway">
    <text evidence="1 7">Cofactor biosynthesis; pyrroloquinoline quinone biosynthesis.</text>
</comment>
<comment type="function">
    <text evidence="7">May be involved in the transport of PQQ or its precursor to the periplasm.</text>
</comment>
<dbReference type="InterPro" id="IPR036866">
    <property type="entry name" value="RibonucZ/Hydroxyglut_hydro"/>
</dbReference>
<feature type="domain" description="Metallo-beta-lactamase" evidence="8">
    <location>
        <begin position="51"/>
        <end position="270"/>
    </location>
</feature>
<dbReference type="NCBIfam" id="TIGR02108">
    <property type="entry name" value="PQQ_syn_pqqB"/>
    <property type="match status" value="1"/>
</dbReference>
<dbReference type="PATRIC" id="fig|1619313.3.peg.241"/>
<dbReference type="KEGG" id="ege:EM595_0233"/>
<evidence type="ECO:0000256" key="4">
    <source>
        <dbReference type="ARBA" id="ARBA00022448"/>
    </source>
</evidence>
<evidence type="ECO:0000313" key="9">
    <source>
        <dbReference type="EMBL" id="CUU22470.1"/>
    </source>
</evidence>
<dbReference type="Gene3D" id="3.60.15.10">
    <property type="entry name" value="Ribonuclease Z/Hydroxyacylglutathione hydrolase-like"/>
    <property type="match status" value="1"/>
</dbReference>
<evidence type="ECO:0000259" key="8">
    <source>
        <dbReference type="Pfam" id="PF12706"/>
    </source>
</evidence>
<dbReference type="HAMAP" id="MF_00653">
    <property type="entry name" value="PQQ_syn_PqqB"/>
    <property type="match status" value="1"/>
</dbReference>
<dbReference type="UniPathway" id="UPA00539"/>
<keyword evidence="10" id="KW-1185">Reference proteome</keyword>
<dbReference type="OrthoDB" id="9778305at2"/>
<keyword evidence="5 7" id="KW-0884">PQQ biosynthesis</keyword>
<dbReference type="PANTHER" id="PTHR42663">
    <property type="entry name" value="HYDROLASE C777.06C-RELATED-RELATED"/>
    <property type="match status" value="1"/>
</dbReference>
<gene>
    <name evidence="7 9" type="primary">pqqB</name>
    <name evidence="9" type="ORF">EM595_0233</name>
</gene>
<organism evidence="9 10">
    <name type="scientific">Duffyella gerundensis</name>
    <dbReference type="NCBI Taxonomy" id="1619313"/>
    <lineage>
        <taxon>Bacteria</taxon>
        <taxon>Pseudomonadati</taxon>
        <taxon>Pseudomonadota</taxon>
        <taxon>Gammaproteobacteria</taxon>
        <taxon>Enterobacterales</taxon>
        <taxon>Erwiniaceae</taxon>
        <taxon>Duffyella</taxon>
    </lineage>
</organism>
<dbReference type="RefSeq" id="WP_067427021.1">
    <property type="nucleotide sequence ID" value="NZ_JACSXG010000019.1"/>
</dbReference>
<dbReference type="PANTHER" id="PTHR42663:SF7">
    <property type="entry name" value="COENZYME PQQ SYNTHESIS PROTEIN B"/>
    <property type="match status" value="1"/>
</dbReference>
<comment type="similarity">
    <text evidence="2 7">Belongs to the PqqB family.</text>
</comment>
<dbReference type="AlphaFoldDB" id="A0A0U5L0V6"/>
<dbReference type="Pfam" id="PF12706">
    <property type="entry name" value="Lactamase_B_2"/>
    <property type="match status" value="1"/>
</dbReference>
<evidence type="ECO:0000256" key="6">
    <source>
        <dbReference type="ARBA" id="ARBA00030966"/>
    </source>
</evidence>
<proteinExistence type="inferred from homology"/>
<dbReference type="STRING" id="1619313.EM595_0233"/>
<evidence type="ECO:0000256" key="2">
    <source>
        <dbReference type="ARBA" id="ARBA00008481"/>
    </source>
</evidence>
<dbReference type="Proteomes" id="UP000059419">
    <property type="component" value="Chromosome 1"/>
</dbReference>
<reference evidence="10" key="1">
    <citation type="submission" date="2015-11" db="EMBL/GenBank/DDBJ databases">
        <authorList>
            <person name="Blom J."/>
        </authorList>
    </citation>
    <scope>NUCLEOTIDE SEQUENCE [LARGE SCALE GENOMIC DNA]</scope>
</reference>
<evidence type="ECO:0000256" key="5">
    <source>
        <dbReference type="ARBA" id="ARBA00022905"/>
    </source>
</evidence>
<dbReference type="GO" id="GO:0018189">
    <property type="term" value="P:pyrroloquinoline quinone biosynthetic process"/>
    <property type="evidence" value="ECO:0007669"/>
    <property type="project" value="UniProtKB-UniRule"/>
</dbReference>
<dbReference type="EMBL" id="LN907827">
    <property type="protein sequence ID" value="CUU22470.1"/>
    <property type="molecule type" value="Genomic_DNA"/>
</dbReference>
<dbReference type="InterPro" id="IPR001279">
    <property type="entry name" value="Metallo-B-lactamas"/>
</dbReference>
<name>A0A0U5L0V6_9GAMM</name>
<protein>
    <recommendedName>
        <fullName evidence="3 7">Coenzyme PQQ synthesis protein B</fullName>
    </recommendedName>
    <alternativeName>
        <fullName evidence="6 7">Pyrroloquinoline quinone biosynthesis protein B</fullName>
    </alternativeName>
</protein>
<evidence type="ECO:0000256" key="7">
    <source>
        <dbReference type="HAMAP-Rule" id="MF_00653"/>
    </source>
</evidence>